<keyword evidence="6 7" id="KW-0067">ATP-binding</keyword>
<feature type="domain" description="Mur ligase C-terminal" evidence="9">
    <location>
        <begin position="347"/>
        <end position="465"/>
    </location>
</feature>
<dbReference type="AlphaFoldDB" id="A0A2V1K8L2"/>
<keyword evidence="7 8" id="KW-0573">Peptidoglycan synthesis</keyword>
<dbReference type="Gene3D" id="3.40.1190.10">
    <property type="entry name" value="Mur-like, catalytic domain"/>
    <property type="match status" value="1"/>
</dbReference>
<organism evidence="11 12">
    <name type="scientific">Ancrocorticia populi</name>
    <dbReference type="NCBI Taxonomy" id="2175228"/>
    <lineage>
        <taxon>Bacteria</taxon>
        <taxon>Bacillati</taxon>
        <taxon>Actinomycetota</taxon>
        <taxon>Actinomycetes</taxon>
        <taxon>Actinomycetales</taxon>
        <taxon>Actinomycetaceae</taxon>
        <taxon>Ancrocorticia</taxon>
    </lineage>
</organism>
<dbReference type="Proteomes" id="UP000245283">
    <property type="component" value="Unassembled WGS sequence"/>
</dbReference>
<dbReference type="GO" id="GO:0051301">
    <property type="term" value="P:cell division"/>
    <property type="evidence" value="ECO:0007669"/>
    <property type="project" value="UniProtKB-KW"/>
</dbReference>
<evidence type="ECO:0000313" key="11">
    <source>
        <dbReference type="EMBL" id="PWF25815.1"/>
    </source>
</evidence>
<evidence type="ECO:0000256" key="5">
    <source>
        <dbReference type="ARBA" id="ARBA00022741"/>
    </source>
</evidence>
<dbReference type="GO" id="GO:0071555">
    <property type="term" value="P:cell wall organization"/>
    <property type="evidence" value="ECO:0007669"/>
    <property type="project" value="UniProtKB-KW"/>
</dbReference>
<comment type="subcellular location">
    <subcellularLocation>
        <location evidence="1 7 8">Cytoplasm</location>
    </subcellularLocation>
</comment>
<dbReference type="NCBIfam" id="TIGR01087">
    <property type="entry name" value="murD"/>
    <property type="match status" value="1"/>
</dbReference>
<dbReference type="GO" id="GO:0008360">
    <property type="term" value="P:regulation of cell shape"/>
    <property type="evidence" value="ECO:0007669"/>
    <property type="project" value="UniProtKB-KW"/>
</dbReference>
<dbReference type="SUPFAM" id="SSF51984">
    <property type="entry name" value="MurCD N-terminal domain"/>
    <property type="match status" value="1"/>
</dbReference>
<keyword evidence="7 8" id="KW-0961">Cell wall biogenesis/degradation</keyword>
<keyword evidence="12" id="KW-1185">Reference proteome</keyword>
<gene>
    <name evidence="7 11" type="primary">murD</name>
    <name evidence="11" type="ORF">DD236_10295</name>
</gene>
<proteinExistence type="inferred from homology"/>
<reference evidence="12" key="1">
    <citation type="submission" date="2018-05" db="EMBL/GenBank/DDBJ databases">
        <authorList>
            <person name="Li Y."/>
        </authorList>
    </citation>
    <scope>NUCLEOTIDE SEQUENCE [LARGE SCALE GENOMIC DNA]</scope>
    <source>
        <strain evidence="12">sk1b4</strain>
    </source>
</reference>
<evidence type="ECO:0000313" key="12">
    <source>
        <dbReference type="Proteomes" id="UP000245283"/>
    </source>
</evidence>
<dbReference type="Pfam" id="PF02875">
    <property type="entry name" value="Mur_ligase_C"/>
    <property type="match status" value="1"/>
</dbReference>
<evidence type="ECO:0000256" key="4">
    <source>
        <dbReference type="ARBA" id="ARBA00022598"/>
    </source>
</evidence>
<comment type="caution">
    <text evidence="11">The sequence shown here is derived from an EMBL/GenBank/DDBJ whole genome shotgun (WGS) entry which is preliminary data.</text>
</comment>
<dbReference type="EMBL" id="QETB01000005">
    <property type="protein sequence ID" value="PWF25815.1"/>
    <property type="molecule type" value="Genomic_DNA"/>
</dbReference>
<dbReference type="OrthoDB" id="9809796at2"/>
<keyword evidence="5 7" id="KW-0547">Nucleotide-binding</keyword>
<dbReference type="SUPFAM" id="SSF53244">
    <property type="entry name" value="MurD-like peptide ligases, peptide-binding domain"/>
    <property type="match status" value="1"/>
</dbReference>
<dbReference type="GO" id="GO:0005524">
    <property type="term" value="F:ATP binding"/>
    <property type="evidence" value="ECO:0007669"/>
    <property type="project" value="UniProtKB-UniRule"/>
</dbReference>
<dbReference type="RefSeq" id="WP_109094304.1">
    <property type="nucleotide sequence ID" value="NZ_CAMELQ010000003.1"/>
</dbReference>
<dbReference type="Pfam" id="PF08245">
    <property type="entry name" value="Mur_ligase_M"/>
    <property type="match status" value="1"/>
</dbReference>
<evidence type="ECO:0000256" key="6">
    <source>
        <dbReference type="ARBA" id="ARBA00022840"/>
    </source>
</evidence>
<dbReference type="Gene3D" id="3.90.190.20">
    <property type="entry name" value="Mur ligase, C-terminal domain"/>
    <property type="match status" value="1"/>
</dbReference>
<keyword evidence="3 7" id="KW-0963">Cytoplasm</keyword>
<dbReference type="PANTHER" id="PTHR43692">
    <property type="entry name" value="UDP-N-ACETYLMURAMOYLALANINE--D-GLUTAMATE LIGASE"/>
    <property type="match status" value="1"/>
</dbReference>
<dbReference type="HAMAP" id="MF_00639">
    <property type="entry name" value="MurD"/>
    <property type="match status" value="1"/>
</dbReference>
<dbReference type="InterPro" id="IPR013221">
    <property type="entry name" value="Mur_ligase_cen"/>
</dbReference>
<dbReference type="SUPFAM" id="SSF53623">
    <property type="entry name" value="MurD-like peptide ligases, catalytic domain"/>
    <property type="match status" value="1"/>
</dbReference>
<comment type="pathway">
    <text evidence="2 7 8">Cell wall biogenesis; peptidoglycan biosynthesis.</text>
</comment>
<evidence type="ECO:0000256" key="3">
    <source>
        <dbReference type="ARBA" id="ARBA00022490"/>
    </source>
</evidence>
<comment type="catalytic activity">
    <reaction evidence="7 8">
        <text>UDP-N-acetyl-alpha-D-muramoyl-L-alanine + D-glutamate + ATP = UDP-N-acetyl-alpha-D-muramoyl-L-alanyl-D-glutamate + ADP + phosphate + H(+)</text>
        <dbReference type="Rhea" id="RHEA:16429"/>
        <dbReference type="ChEBI" id="CHEBI:15378"/>
        <dbReference type="ChEBI" id="CHEBI:29986"/>
        <dbReference type="ChEBI" id="CHEBI:30616"/>
        <dbReference type="ChEBI" id="CHEBI:43474"/>
        <dbReference type="ChEBI" id="CHEBI:83898"/>
        <dbReference type="ChEBI" id="CHEBI:83900"/>
        <dbReference type="ChEBI" id="CHEBI:456216"/>
        <dbReference type="EC" id="6.3.2.9"/>
    </reaction>
</comment>
<keyword evidence="7 8" id="KW-0133">Cell shape</keyword>
<accession>A0A2V1K8L2</accession>
<dbReference type="InterPro" id="IPR036565">
    <property type="entry name" value="Mur-like_cat_sf"/>
</dbReference>
<dbReference type="InterPro" id="IPR004101">
    <property type="entry name" value="Mur_ligase_C"/>
</dbReference>
<keyword evidence="7 8" id="KW-0131">Cell cycle</keyword>
<evidence type="ECO:0000259" key="9">
    <source>
        <dbReference type="Pfam" id="PF02875"/>
    </source>
</evidence>
<keyword evidence="4 7" id="KW-0436">Ligase</keyword>
<evidence type="ECO:0000256" key="8">
    <source>
        <dbReference type="RuleBase" id="RU003664"/>
    </source>
</evidence>
<evidence type="ECO:0000256" key="1">
    <source>
        <dbReference type="ARBA" id="ARBA00004496"/>
    </source>
</evidence>
<dbReference type="GO" id="GO:0008764">
    <property type="term" value="F:UDP-N-acetylmuramoylalanine-D-glutamate ligase activity"/>
    <property type="evidence" value="ECO:0007669"/>
    <property type="project" value="UniProtKB-UniRule"/>
</dbReference>
<evidence type="ECO:0000256" key="7">
    <source>
        <dbReference type="HAMAP-Rule" id="MF_00639"/>
    </source>
</evidence>
<sequence length="491" mass="51765">MAGPAVNIPAAESFNGRRVAILGLGKSGVASLEALSEHTGAILSAWDSSVQAIDSLEIGVDRSGSDEDPVKLAHEILRWQPDIVILAPGIREVSPLFTTLEDAGIPLWSEIELAWQLRAAREGAYAPWLCVTGTNGKTTTVSMLAEILQHAGLSGAAIGNVGSPAVAEVTRLDQDAPRAFAVELSSFQLKTTHSVSPIGASCLNIADDHLEWHGSREAYWSAKARVYENTQVACVYPVGDSSVQSMVDGADVVEGARAVGVTLGIPSVGDVGLVNDIAVDRAFGTARWNEGVELFELSDLEHLAPSGTELPAHIVWDALTAAALARSAGVEPRAIRAALSSFQGGHHRIELIDTVDGVAYVDDSKATNAHAARASIMGCADSSVVWIAGGQAKGSRFNDLVDQVREKLQAVIVIGKDQEPWRDALEGTDLPVEWIAPDSIDPMGEAVQAAHRIAREPATVLLAPASASMDQFTSYAARGSAFADAVRRIRG</sequence>
<feature type="binding site" evidence="7">
    <location>
        <begin position="133"/>
        <end position="139"/>
    </location>
    <ligand>
        <name>ATP</name>
        <dbReference type="ChEBI" id="CHEBI:30616"/>
    </ligand>
</feature>
<protein>
    <recommendedName>
        <fullName evidence="7 8">UDP-N-acetylmuramoylalanine--D-glutamate ligase</fullName>
        <ecNumber evidence="7 8">6.3.2.9</ecNumber>
    </recommendedName>
    <alternativeName>
        <fullName evidence="7">D-glutamic acid-adding enzyme</fullName>
    </alternativeName>
    <alternativeName>
        <fullName evidence="7">UDP-N-acetylmuramoyl-L-alanyl-D-glutamate synthetase</fullName>
    </alternativeName>
</protein>
<feature type="domain" description="Mur ligase central" evidence="10">
    <location>
        <begin position="131"/>
        <end position="238"/>
    </location>
</feature>
<name>A0A2V1K8L2_9ACTO</name>
<dbReference type="EC" id="6.3.2.9" evidence="7 8"/>
<keyword evidence="7 8" id="KW-0132">Cell division</keyword>
<comment type="similarity">
    <text evidence="7">Belongs to the MurCDEF family.</text>
</comment>
<dbReference type="InterPro" id="IPR005762">
    <property type="entry name" value="MurD"/>
</dbReference>
<dbReference type="Gene3D" id="3.40.50.720">
    <property type="entry name" value="NAD(P)-binding Rossmann-like Domain"/>
    <property type="match status" value="1"/>
</dbReference>
<dbReference type="UniPathway" id="UPA00219"/>
<evidence type="ECO:0000259" key="10">
    <source>
        <dbReference type="Pfam" id="PF08245"/>
    </source>
</evidence>
<evidence type="ECO:0000256" key="2">
    <source>
        <dbReference type="ARBA" id="ARBA00004752"/>
    </source>
</evidence>
<dbReference type="GO" id="GO:0005737">
    <property type="term" value="C:cytoplasm"/>
    <property type="evidence" value="ECO:0007669"/>
    <property type="project" value="UniProtKB-SubCell"/>
</dbReference>
<dbReference type="InterPro" id="IPR036615">
    <property type="entry name" value="Mur_ligase_C_dom_sf"/>
</dbReference>
<dbReference type="PANTHER" id="PTHR43692:SF1">
    <property type="entry name" value="UDP-N-ACETYLMURAMOYLALANINE--D-GLUTAMATE LIGASE"/>
    <property type="match status" value="1"/>
</dbReference>
<comment type="function">
    <text evidence="7 8">Cell wall formation. Catalyzes the addition of glutamate to the nucleotide precursor UDP-N-acetylmuramoyl-L-alanine (UMA).</text>
</comment>
<dbReference type="GO" id="GO:0009252">
    <property type="term" value="P:peptidoglycan biosynthetic process"/>
    <property type="evidence" value="ECO:0007669"/>
    <property type="project" value="UniProtKB-UniRule"/>
</dbReference>